<keyword evidence="2" id="KW-1185">Reference proteome</keyword>
<dbReference type="EMBL" id="BAAAQB010000037">
    <property type="protein sequence ID" value="GAA2139878.1"/>
    <property type="molecule type" value="Genomic_DNA"/>
</dbReference>
<accession>A0ABN2ZBY1</accession>
<reference evidence="1 2" key="1">
    <citation type="journal article" date="2019" name="Int. J. Syst. Evol. Microbiol.">
        <title>The Global Catalogue of Microorganisms (GCM) 10K type strain sequencing project: providing services to taxonomists for standard genome sequencing and annotation.</title>
        <authorList>
            <consortium name="The Broad Institute Genomics Platform"/>
            <consortium name="The Broad Institute Genome Sequencing Center for Infectious Disease"/>
            <person name="Wu L."/>
            <person name="Ma J."/>
        </authorList>
    </citation>
    <scope>NUCLEOTIDE SEQUENCE [LARGE SCALE GENOMIC DNA]</scope>
    <source>
        <strain evidence="1 2">JCM 15921</strain>
    </source>
</reference>
<organism evidence="1 2">
    <name type="scientific">Arthrobacter humicola</name>
    <dbReference type="NCBI Taxonomy" id="409291"/>
    <lineage>
        <taxon>Bacteria</taxon>
        <taxon>Bacillati</taxon>
        <taxon>Actinomycetota</taxon>
        <taxon>Actinomycetes</taxon>
        <taxon>Micrococcales</taxon>
        <taxon>Micrococcaceae</taxon>
        <taxon>Arthrobacter</taxon>
    </lineage>
</organism>
<name>A0ABN2ZBY1_9MICC</name>
<sequence>MDESGWAEFQSVTDFCSTGWLPPVSPHMVAESAPAAVPAGPLEPQAARLIEIAAAETAIAALRNVRFFIWDSIRLPGSALMARV</sequence>
<gene>
    <name evidence="1" type="ORF">GCM10009825_27190</name>
</gene>
<protein>
    <submittedName>
        <fullName evidence="1">Uncharacterized protein</fullName>
    </submittedName>
</protein>
<comment type="caution">
    <text evidence="1">The sequence shown here is derived from an EMBL/GenBank/DDBJ whole genome shotgun (WGS) entry which is preliminary data.</text>
</comment>
<dbReference type="Proteomes" id="UP001500102">
    <property type="component" value="Unassembled WGS sequence"/>
</dbReference>
<evidence type="ECO:0000313" key="1">
    <source>
        <dbReference type="EMBL" id="GAA2139878.1"/>
    </source>
</evidence>
<evidence type="ECO:0000313" key="2">
    <source>
        <dbReference type="Proteomes" id="UP001500102"/>
    </source>
</evidence>
<proteinExistence type="predicted"/>